<dbReference type="Proteomes" id="UP001652680">
    <property type="component" value="Unassembled WGS sequence"/>
</dbReference>
<proteinExistence type="predicted"/>
<dbReference type="CTD" id="8674005"/>
<evidence type="ECO:0000313" key="3">
    <source>
        <dbReference type="Proteomes" id="UP001652680"/>
    </source>
</evidence>
<keyword evidence="3" id="KW-1185">Reference proteome</keyword>
<dbReference type="OrthoDB" id="7849004at2759"/>
<protein>
    <submittedName>
        <fullName evidence="4">Uncharacterized protein LOC108052832</fullName>
    </submittedName>
</protein>
<evidence type="ECO:0000313" key="4">
    <source>
        <dbReference type="RefSeq" id="XP_016990820.1"/>
    </source>
</evidence>
<reference evidence="2" key="3">
    <citation type="submission" date="2025-05" db="UniProtKB">
        <authorList>
            <consortium name="EnsemblMetazoa"/>
        </authorList>
    </citation>
    <scope>IDENTIFICATION</scope>
</reference>
<sequence length="141" mass="15884">MNICLSFLLTVVVSLCYPIDSEAENINSLKSDAFAHLNEDMNKAVVEKNKNGWQCAGVTCPKKFTASCKVTKVLKPSEKLDHDLLIICMDKNNKVRCGITRSRKGQMQEVLDMDEEGNTTYEQKEVITTNDGTKIPRCPRR</sequence>
<dbReference type="GeneID" id="108052832"/>
<organism evidence="4">
    <name type="scientific">Drosophila rhopaloa</name>
    <name type="common">Fruit fly</name>
    <dbReference type="NCBI Taxonomy" id="1041015"/>
    <lineage>
        <taxon>Eukaryota</taxon>
        <taxon>Metazoa</taxon>
        <taxon>Ecdysozoa</taxon>
        <taxon>Arthropoda</taxon>
        <taxon>Hexapoda</taxon>
        <taxon>Insecta</taxon>
        <taxon>Pterygota</taxon>
        <taxon>Neoptera</taxon>
        <taxon>Endopterygota</taxon>
        <taxon>Diptera</taxon>
        <taxon>Brachycera</taxon>
        <taxon>Muscomorpha</taxon>
        <taxon>Ephydroidea</taxon>
        <taxon>Drosophilidae</taxon>
        <taxon>Drosophila</taxon>
        <taxon>Sophophora</taxon>
    </lineage>
</organism>
<feature type="chain" id="PRO_5028288766" evidence="1">
    <location>
        <begin position="24"/>
        <end position="141"/>
    </location>
</feature>
<name>A0A6P4FJY0_DRORH</name>
<evidence type="ECO:0000256" key="1">
    <source>
        <dbReference type="SAM" id="SignalP"/>
    </source>
</evidence>
<dbReference type="EnsemblMetazoa" id="XM_017135331.2">
    <property type="protein sequence ID" value="XP_016990820.1"/>
    <property type="gene ID" value="LOC108052832"/>
</dbReference>
<gene>
    <name evidence="4" type="primary">LOC108052832</name>
    <name evidence="2" type="synonym">108052832</name>
</gene>
<dbReference type="AlphaFoldDB" id="A0A6P4FJY0"/>
<accession>A0A6P4FJY0</accession>
<reference evidence="4" key="2">
    <citation type="submission" date="2025-04" db="UniProtKB">
        <authorList>
            <consortium name="RefSeq"/>
        </authorList>
    </citation>
    <scope>IDENTIFICATION</scope>
</reference>
<keyword evidence="1" id="KW-0732">Signal</keyword>
<feature type="signal peptide" evidence="1">
    <location>
        <begin position="1"/>
        <end position="23"/>
    </location>
</feature>
<reference evidence="3" key="1">
    <citation type="journal article" date="2021" name="Elife">
        <title>Highly contiguous assemblies of 101 drosophilid genomes.</title>
        <authorList>
            <person name="Kim B.Y."/>
            <person name="Wang J.R."/>
            <person name="Miller D.E."/>
            <person name="Barmina O."/>
            <person name="Delaney E."/>
            <person name="Thompson A."/>
            <person name="Comeault A.A."/>
            <person name="Peede D."/>
            <person name="D'Agostino E.R."/>
            <person name="Pelaez J."/>
            <person name="Aguilar J.M."/>
            <person name="Haji D."/>
            <person name="Matsunaga T."/>
            <person name="Armstrong E.E."/>
            <person name="Zych M."/>
            <person name="Ogawa Y."/>
            <person name="Stamenkovic-Radak M."/>
            <person name="Jelic M."/>
            <person name="Veselinovic M.S."/>
            <person name="Tanaskovic M."/>
            <person name="Eric P."/>
            <person name="Gao J.J."/>
            <person name="Katoh T.K."/>
            <person name="Toda M.J."/>
            <person name="Watabe H."/>
            <person name="Watada M."/>
            <person name="Davis J.S."/>
            <person name="Moyle L.C."/>
            <person name="Manoli G."/>
            <person name="Bertolini E."/>
            <person name="Kostal V."/>
            <person name="Hawley R.S."/>
            <person name="Takahashi A."/>
            <person name="Jones C.D."/>
            <person name="Price D.K."/>
            <person name="Whiteman N."/>
            <person name="Kopp A."/>
            <person name="Matute D.R."/>
            <person name="Petrov D.A."/>
        </authorList>
    </citation>
    <scope>NUCLEOTIDE SEQUENCE [LARGE SCALE GENOMIC DNA]</scope>
</reference>
<evidence type="ECO:0000313" key="2">
    <source>
        <dbReference type="EnsemblMetazoa" id="XP_016990820.1"/>
    </source>
</evidence>
<dbReference type="RefSeq" id="XP_016990820.1">
    <property type="nucleotide sequence ID" value="XM_017135331.1"/>
</dbReference>